<evidence type="ECO:0000256" key="2">
    <source>
        <dbReference type="SAM" id="Phobius"/>
    </source>
</evidence>
<organism evidence="3 4">
    <name type="scientific">Halobium palmae</name>
    <dbReference type="NCBI Taxonomy" id="1776492"/>
    <lineage>
        <taxon>Archaea</taxon>
        <taxon>Methanobacteriati</taxon>
        <taxon>Methanobacteriota</taxon>
        <taxon>Stenosarchaea group</taxon>
        <taxon>Halobacteria</taxon>
        <taxon>Halobacteriales</taxon>
        <taxon>Haloferacaceae</taxon>
        <taxon>Halobium</taxon>
    </lineage>
</organism>
<feature type="transmembrane region" description="Helical" evidence="2">
    <location>
        <begin position="49"/>
        <end position="69"/>
    </location>
</feature>
<name>A0ABD5RX76_9EURY</name>
<dbReference type="Pfam" id="PF04367">
    <property type="entry name" value="DUF502"/>
    <property type="match status" value="1"/>
</dbReference>
<sequence length="349" mass="36465">MPDAGGDGSEGGPAESLYGLVADVLIRGLAVIFPFVVTIWVLKTAFGIVTDALGPVVYLLQWAGVVGWVEENGFIAFLIEVGIFSDVASFTAQIVAVVALLAVVVVAGTIANVRYGDHLIDFFDYFIGSIPGIGALYNSFRQMGDAMLESDIENFRSVKLVEFPHDGIYVIGFETAHPPPTIGDAAGESGEMVTMFLPLAPNPVMGGFLTHIPRDRVSDVDMTVEEGVRSIITSGMATSASAEDAGSSTDPDERIPELGDTAEDLPSISDRFERDGDRTAENGDGTGGTDGDGGTDDSGGTDGDGGTDDSGGTDGVHQVGESGRFDEETETETESESESQSRSGSEKGE</sequence>
<proteinExistence type="predicted"/>
<keyword evidence="2" id="KW-0472">Membrane</keyword>
<feature type="transmembrane region" description="Helical" evidence="2">
    <location>
        <begin position="122"/>
        <end position="140"/>
    </location>
</feature>
<gene>
    <name evidence="3" type="ORF">ACFQE1_02860</name>
</gene>
<dbReference type="InterPro" id="IPR007462">
    <property type="entry name" value="COV1-like"/>
</dbReference>
<feature type="compositionally biased region" description="Acidic residues" evidence="1">
    <location>
        <begin position="327"/>
        <end position="337"/>
    </location>
</feature>
<dbReference type="AlphaFoldDB" id="A0ABD5RX76"/>
<comment type="caution">
    <text evidence="3">The sequence shown here is derived from an EMBL/GenBank/DDBJ whole genome shotgun (WGS) entry which is preliminary data.</text>
</comment>
<evidence type="ECO:0000313" key="3">
    <source>
        <dbReference type="EMBL" id="MFC6723352.1"/>
    </source>
</evidence>
<feature type="compositionally biased region" description="Polar residues" evidence="1">
    <location>
        <begin position="233"/>
        <end position="249"/>
    </location>
</feature>
<reference evidence="3 4" key="1">
    <citation type="journal article" date="2019" name="Int. J. Syst. Evol. Microbiol.">
        <title>The Global Catalogue of Microorganisms (GCM) 10K type strain sequencing project: providing services to taxonomists for standard genome sequencing and annotation.</title>
        <authorList>
            <consortium name="The Broad Institute Genomics Platform"/>
            <consortium name="The Broad Institute Genome Sequencing Center for Infectious Disease"/>
            <person name="Wu L."/>
            <person name="Ma J."/>
        </authorList>
    </citation>
    <scope>NUCLEOTIDE SEQUENCE [LARGE SCALE GENOMIC DNA]</scope>
    <source>
        <strain evidence="3 4">NBRC 111368</strain>
    </source>
</reference>
<evidence type="ECO:0000256" key="1">
    <source>
        <dbReference type="SAM" id="MobiDB-lite"/>
    </source>
</evidence>
<evidence type="ECO:0000313" key="4">
    <source>
        <dbReference type="Proteomes" id="UP001596328"/>
    </source>
</evidence>
<keyword evidence="4" id="KW-1185">Reference proteome</keyword>
<keyword evidence="2" id="KW-0812">Transmembrane</keyword>
<feature type="transmembrane region" description="Helical" evidence="2">
    <location>
        <begin position="20"/>
        <end position="42"/>
    </location>
</feature>
<feature type="region of interest" description="Disordered" evidence="1">
    <location>
        <begin position="233"/>
        <end position="349"/>
    </location>
</feature>
<dbReference type="PANTHER" id="PTHR31876">
    <property type="entry name" value="COV-LIKE PROTEIN 1"/>
    <property type="match status" value="1"/>
</dbReference>
<protein>
    <submittedName>
        <fullName evidence="3">DUF502 domain-containing protein</fullName>
    </submittedName>
</protein>
<keyword evidence="2" id="KW-1133">Transmembrane helix</keyword>
<feature type="compositionally biased region" description="Gly residues" evidence="1">
    <location>
        <begin position="284"/>
        <end position="314"/>
    </location>
</feature>
<dbReference type="PANTHER" id="PTHR31876:SF26">
    <property type="entry name" value="PROTEIN LIKE COV 2"/>
    <property type="match status" value="1"/>
</dbReference>
<accession>A0ABD5RX76</accession>
<feature type="compositionally biased region" description="Basic and acidic residues" evidence="1">
    <location>
        <begin position="270"/>
        <end position="281"/>
    </location>
</feature>
<dbReference type="Proteomes" id="UP001596328">
    <property type="component" value="Unassembled WGS sequence"/>
</dbReference>
<dbReference type="EMBL" id="JBHSWU010000012">
    <property type="protein sequence ID" value="MFC6723352.1"/>
    <property type="molecule type" value="Genomic_DNA"/>
</dbReference>
<feature type="transmembrane region" description="Helical" evidence="2">
    <location>
        <begin position="89"/>
        <end position="110"/>
    </location>
</feature>